<dbReference type="Proteomes" id="UP000192738">
    <property type="component" value="Unassembled WGS sequence"/>
</dbReference>
<feature type="domain" description="N-acetyltransferase" evidence="3">
    <location>
        <begin position="4"/>
        <end position="135"/>
    </location>
</feature>
<organism evidence="4 5">
    <name type="scientific">Sporomusa malonica</name>
    <dbReference type="NCBI Taxonomy" id="112901"/>
    <lineage>
        <taxon>Bacteria</taxon>
        <taxon>Bacillati</taxon>
        <taxon>Bacillota</taxon>
        <taxon>Negativicutes</taxon>
        <taxon>Selenomonadales</taxon>
        <taxon>Sporomusaceae</taxon>
        <taxon>Sporomusa</taxon>
    </lineage>
</organism>
<dbReference type="SUPFAM" id="SSF55729">
    <property type="entry name" value="Acyl-CoA N-acyltransferases (Nat)"/>
    <property type="match status" value="1"/>
</dbReference>
<evidence type="ECO:0000256" key="1">
    <source>
        <dbReference type="ARBA" id="ARBA00022679"/>
    </source>
</evidence>
<dbReference type="OrthoDB" id="9775804at2"/>
<dbReference type="PANTHER" id="PTHR43626">
    <property type="entry name" value="ACYL-COA N-ACYLTRANSFERASE"/>
    <property type="match status" value="1"/>
</dbReference>
<dbReference type="EMBL" id="FWXI01000015">
    <property type="protein sequence ID" value="SMC95475.1"/>
    <property type="molecule type" value="Genomic_DNA"/>
</dbReference>
<evidence type="ECO:0000313" key="4">
    <source>
        <dbReference type="EMBL" id="SMC95475.1"/>
    </source>
</evidence>
<dbReference type="InterPro" id="IPR000182">
    <property type="entry name" value="GNAT_dom"/>
</dbReference>
<dbReference type="InterPro" id="IPR016181">
    <property type="entry name" value="Acyl_CoA_acyltransferase"/>
</dbReference>
<dbReference type="GO" id="GO:0008080">
    <property type="term" value="F:N-acetyltransferase activity"/>
    <property type="evidence" value="ECO:0007669"/>
    <property type="project" value="InterPro"/>
</dbReference>
<name>A0A1W2DD99_9FIRM</name>
<dbReference type="CDD" id="cd04301">
    <property type="entry name" value="NAT_SF"/>
    <property type="match status" value="1"/>
</dbReference>
<dbReference type="Pfam" id="PF13673">
    <property type="entry name" value="Acetyltransf_10"/>
    <property type="match status" value="1"/>
</dbReference>
<evidence type="ECO:0000259" key="3">
    <source>
        <dbReference type="PROSITE" id="PS51186"/>
    </source>
</evidence>
<keyword evidence="2" id="KW-0012">Acyltransferase</keyword>
<reference evidence="4 5" key="1">
    <citation type="submission" date="2017-04" db="EMBL/GenBank/DDBJ databases">
        <authorList>
            <person name="Afonso C.L."/>
            <person name="Miller P.J."/>
            <person name="Scott M.A."/>
            <person name="Spackman E."/>
            <person name="Goraichik I."/>
            <person name="Dimitrov K.M."/>
            <person name="Suarez D.L."/>
            <person name="Swayne D.E."/>
        </authorList>
    </citation>
    <scope>NUCLEOTIDE SEQUENCE [LARGE SCALE GENOMIC DNA]</scope>
    <source>
        <strain evidence="4 5">DSM 5090</strain>
    </source>
</reference>
<dbReference type="InterPro" id="IPR045039">
    <property type="entry name" value="NSI-like"/>
</dbReference>
<sequence length="140" mass="16138">MQYRIQRNCDKIDWQTVCRVLQEAGLAIHPIELTRKAFENSYCVVFVFDNDLLIGVGRAISDGAYQAAIYDIAVLPIYQGKKVGRLIVDEIHKDLQKINIILYASPGKEPFYSNFGYYRMLTGMARFNNESKMREKGFTE</sequence>
<dbReference type="AlphaFoldDB" id="A0A1W2DD99"/>
<keyword evidence="1 4" id="KW-0808">Transferase</keyword>
<evidence type="ECO:0000256" key="2">
    <source>
        <dbReference type="ARBA" id="ARBA00023315"/>
    </source>
</evidence>
<dbReference type="Gene3D" id="3.40.630.30">
    <property type="match status" value="1"/>
</dbReference>
<evidence type="ECO:0000313" key="5">
    <source>
        <dbReference type="Proteomes" id="UP000192738"/>
    </source>
</evidence>
<accession>A0A1W2DD99</accession>
<dbReference type="GO" id="GO:0005737">
    <property type="term" value="C:cytoplasm"/>
    <property type="evidence" value="ECO:0007669"/>
    <property type="project" value="TreeGrafter"/>
</dbReference>
<keyword evidence="5" id="KW-1185">Reference proteome</keyword>
<dbReference type="PANTHER" id="PTHR43626:SF4">
    <property type="entry name" value="GCN5-RELATED N-ACETYLTRANSFERASE 2, CHLOROPLASTIC"/>
    <property type="match status" value="1"/>
</dbReference>
<dbReference type="PROSITE" id="PS51186">
    <property type="entry name" value="GNAT"/>
    <property type="match status" value="1"/>
</dbReference>
<dbReference type="STRING" id="112901.SAMN04488500_1153"/>
<dbReference type="RefSeq" id="WP_084576960.1">
    <property type="nucleotide sequence ID" value="NZ_CP155572.1"/>
</dbReference>
<gene>
    <name evidence="4" type="ORF">SAMN04488500_1153</name>
</gene>
<proteinExistence type="predicted"/>
<protein>
    <submittedName>
        <fullName evidence="4">Acetyltransferase (GNAT) domain-containing protein</fullName>
    </submittedName>
</protein>